<gene>
    <name evidence="1" type="ORF">PISMIDRAFT_118340</name>
</gene>
<evidence type="ECO:0000313" key="2">
    <source>
        <dbReference type="Proteomes" id="UP000054018"/>
    </source>
</evidence>
<name>A0A0C9XMT0_9AGAM</name>
<dbReference type="EMBL" id="KN833978">
    <property type="protein sequence ID" value="KIK13715.1"/>
    <property type="molecule type" value="Genomic_DNA"/>
</dbReference>
<evidence type="ECO:0000313" key="1">
    <source>
        <dbReference type="EMBL" id="KIK13715.1"/>
    </source>
</evidence>
<dbReference type="OrthoDB" id="2679589at2759"/>
<dbReference type="Proteomes" id="UP000054018">
    <property type="component" value="Unassembled WGS sequence"/>
</dbReference>
<keyword evidence="2" id="KW-1185">Reference proteome</keyword>
<proteinExistence type="predicted"/>
<dbReference type="HOGENOM" id="CLU_2469951_0_0_1"/>
<protein>
    <submittedName>
        <fullName evidence="1">Uncharacterized protein</fullName>
    </submittedName>
</protein>
<sequence>MEYHELSAKDKNHLVEEFSEFRELKAIGVHVTTKSKVNDITHTLKAVENEVCLSPRPPTISITYHPFSSSIISGHGPVSKLYCMQHVG</sequence>
<accession>A0A0C9XMT0</accession>
<dbReference type="AlphaFoldDB" id="A0A0C9XMT0"/>
<reference evidence="2" key="2">
    <citation type="submission" date="2015-01" db="EMBL/GenBank/DDBJ databases">
        <title>Evolutionary Origins and Diversification of the Mycorrhizal Mutualists.</title>
        <authorList>
            <consortium name="DOE Joint Genome Institute"/>
            <consortium name="Mycorrhizal Genomics Consortium"/>
            <person name="Kohler A."/>
            <person name="Kuo A."/>
            <person name="Nagy L.G."/>
            <person name="Floudas D."/>
            <person name="Copeland A."/>
            <person name="Barry K.W."/>
            <person name="Cichocki N."/>
            <person name="Veneault-Fourrey C."/>
            <person name="LaButti K."/>
            <person name="Lindquist E.A."/>
            <person name="Lipzen A."/>
            <person name="Lundell T."/>
            <person name="Morin E."/>
            <person name="Murat C."/>
            <person name="Riley R."/>
            <person name="Ohm R."/>
            <person name="Sun H."/>
            <person name="Tunlid A."/>
            <person name="Henrissat B."/>
            <person name="Grigoriev I.V."/>
            <person name="Hibbett D.S."/>
            <person name="Martin F."/>
        </authorList>
    </citation>
    <scope>NUCLEOTIDE SEQUENCE [LARGE SCALE GENOMIC DNA]</scope>
    <source>
        <strain evidence="2">441</strain>
    </source>
</reference>
<reference evidence="1 2" key="1">
    <citation type="submission" date="2014-04" db="EMBL/GenBank/DDBJ databases">
        <authorList>
            <consortium name="DOE Joint Genome Institute"/>
            <person name="Kuo A."/>
            <person name="Kohler A."/>
            <person name="Costa M.D."/>
            <person name="Nagy L.G."/>
            <person name="Floudas D."/>
            <person name="Copeland A."/>
            <person name="Barry K.W."/>
            <person name="Cichocki N."/>
            <person name="Veneault-Fourrey C."/>
            <person name="LaButti K."/>
            <person name="Lindquist E.A."/>
            <person name="Lipzen A."/>
            <person name="Lundell T."/>
            <person name="Morin E."/>
            <person name="Murat C."/>
            <person name="Sun H."/>
            <person name="Tunlid A."/>
            <person name="Henrissat B."/>
            <person name="Grigoriev I.V."/>
            <person name="Hibbett D.S."/>
            <person name="Martin F."/>
            <person name="Nordberg H.P."/>
            <person name="Cantor M.N."/>
            <person name="Hua S.X."/>
        </authorList>
    </citation>
    <scope>NUCLEOTIDE SEQUENCE [LARGE SCALE GENOMIC DNA]</scope>
    <source>
        <strain evidence="1 2">441</strain>
    </source>
</reference>
<organism evidence="1 2">
    <name type="scientific">Pisolithus microcarpus 441</name>
    <dbReference type="NCBI Taxonomy" id="765257"/>
    <lineage>
        <taxon>Eukaryota</taxon>
        <taxon>Fungi</taxon>
        <taxon>Dikarya</taxon>
        <taxon>Basidiomycota</taxon>
        <taxon>Agaricomycotina</taxon>
        <taxon>Agaricomycetes</taxon>
        <taxon>Agaricomycetidae</taxon>
        <taxon>Boletales</taxon>
        <taxon>Sclerodermatineae</taxon>
        <taxon>Pisolithaceae</taxon>
        <taxon>Pisolithus</taxon>
    </lineage>
</organism>